<dbReference type="AlphaFoldDB" id="A0A415E8A2"/>
<dbReference type="PANTHER" id="PTHR43877:SF1">
    <property type="entry name" value="ACETYLTRANSFERASE"/>
    <property type="match status" value="1"/>
</dbReference>
<dbReference type="PROSITE" id="PS51186">
    <property type="entry name" value="GNAT"/>
    <property type="match status" value="1"/>
</dbReference>
<organism evidence="4 5">
    <name type="scientific">Emergencia timonensis</name>
    <dbReference type="NCBI Taxonomy" id="1776384"/>
    <lineage>
        <taxon>Bacteria</taxon>
        <taxon>Bacillati</taxon>
        <taxon>Bacillota</taxon>
        <taxon>Clostridia</taxon>
        <taxon>Peptostreptococcales</taxon>
        <taxon>Anaerovoracaceae</taxon>
        <taxon>Emergencia</taxon>
    </lineage>
</organism>
<gene>
    <name evidence="4" type="ORF">DW099_05645</name>
</gene>
<dbReference type="STRING" id="1776384.GCA_900086585_03428"/>
<proteinExistence type="predicted"/>
<dbReference type="SUPFAM" id="SSF55729">
    <property type="entry name" value="Acyl-CoA N-acyltransferases (Nat)"/>
    <property type="match status" value="1"/>
</dbReference>
<evidence type="ECO:0000256" key="2">
    <source>
        <dbReference type="ARBA" id="ARBA00023315"/>
    </source>
</evidence>
<dbReference type="EMBL" id="QRMS01000001">
    <property type="protein sequence ID" value="RHJ90033.1"/>
    <property type="molecule type" value="Genomic_DNA"/>
</dbReference>
<comment type="caution">
    <text evidence="4">The sequence shown here is derived from an EMBL/GenBank/DDBJ whole genome shotgun (WGS) entry which is preliminary data.</text>
</comment>
<dbReference type="RefSeq" id="WP_118334190.1">
    <property type="nucleotide sequence ID" value="NZ_AP025567.1"/>
</dbReference>
<name>A0A415E8A2_9FIRM</name>
<dbReference type="InterPro" id="IPR016181">
    <property type="entry name" value="Acyl_CoA_acyltransferase"/>
</dbReference>
<dbReference type="InterPro" id="IPR050832">
    <property type="entry name" value="Bact_Acetyltransf"/>
</dbReference>
<dbReference type="Proteomes" id="UP000284841">
    <property type="component" value="Unassembled WGS sequence"/>
</dbReference>
<evidence type="ECO:0000313" key="4">
    <source>
        <dbReference type="EMBL" id="RHJ90033.1"/>
    </source>
</evidence>
<dbReference type="InterPro" id="IPR000182">
    <property type="entry name" value="GNAT_dom"/>
</dbReference>
<keyword evidence="1 4" id="KW-0808">Transferase</keyword>
<evidence type="ECO:0000313" key="5">
    <source>
        <dbReference type="Proteomes" id="UP000284841"/>
    </source>
</evidence>
<keyword evidence="2" id="KW-0012">Acyltransferase</keyword>
<dbReference type="Pfam" id="PF00583">
    <property type="entry name" value="Acetyltransf_1"/>
    <property type="match status" value="1"/>
</dbReference>
<protein>
    <submittedName>
        <fullName evidence="4">GNAT family N-acetyltransferase</fullName>
    </submittedName>
</protein>
<dbReference type="PANTHER" id="PTHR43877">
    <property type="entry name" value="AMINOALKYLPHOSPHONATE N-ACETYLTRANSFERASE-RELATED-RELATED"/>
    <property type="match status" value="1"/>
</dbReference>
<keyword evidence="5" id="KW-1185">Reference proteome</keyword>
<dbReference type="Gene3D" id="3.40.630.30">
    <property type="match status" value="1"/>
</dbReference>
<evidence type="ECO:0000256" key="1">
    <source>
        <dbReference type="ARBA" id="ARBA00022679"/>
    </source>
</evidence>
<dbReference type="GO" id="GO:0016747">
    <property type="term" value="F:acyltransferase activity, transferring groups other than amino-acyl groups"/>
    <property type="evidence" value="ECO:0007669"/>
    <property type="project" value="InterPro"/>
</dbReference>
<evidence type="ECO:0000259" key="3">
    <source>
        <dbReference type="PROSITE" id="PS51186"/>
    </source>
</evidence>
<dbReference type="OrthoDB" id="9789603at2"/>
<reference evidence="4 5" key="1">
    <citation type="submission" date="2018-08" db="EMBL/GenBank/DDBJ databases">
        <title>A genome reference for cultivated species of the human gut microbiota.</title>
        <authorList>
            <person name="Zou Y."/>
            <person name="Xue W."/>
            <person name="Luo G."/>
        </authorList>
    </citation>
    <scope>NUCLEOTIDE SEQUENCE [LARGE SCALE GENOMIC DNA]</scope>
    <source>
        <strain evidence="4 5">AM07-24</strain>
    </source>
</reference>
<sequence length="142" mass="16496">MKIRTLEKSDMKRLADLYRQFWNEQSDVEKMELQFDAIQRENSHLLLGAEQDGLLIGSVMGVICKELYGDCRPFLVIENMIVDDLGRRKGVGSALLSELEKRARERHCTQMILVTEIERQDACGFYESFGFQKNNKGYKKKL</sequence>
<accession>A0A415E8A2</accession>
<feature type="domain" description="N-acetyltransferase" evidence="3">
    <location>
        <begin position="1"/>
        <end position="142"/>
    </location>
</feature>
<dbReference type="CDD" id="cd04301">
    <property type="entry name" value="NAT_SF"/>
    <property type="match status" value="1"/>
</dbReference>